<dbReference type="Pfam" id="PF01753">
    <property type="entry name" value="zf-MYND"/>
    <property type="match status" value="1"/>
</dbReference>
<feature type="domain" description="MYND-type" evidence="6">
    <location>
        <begin position="53"/>
        <end position="94"/>
    </location>
</feature>
<name>A0A4Z1K079_9HELO</name>
<keyword evidence="3" id="KW-0862">Zinc</keyword>
<evidence type="ECO:0000313" key="8">
    <source>
        <dbReference type="Proteomes" id="UP000297229"/>
    </source>
</evidence>
<evidence type="ECO:0000256" key="2">
    <source>
        <dbReference type="ARBA" id="ARBA00022771"/>
    </source>
</evidence>
<dbReference type="Proteomes" id="UP000297229">
    <property type="component" value="Unassembled WGS sequence"/>
</dbReference>
<feature type="region of interest" description="Disordered" evidence="5">
    <location>
        <begin position="1"/>
        <end position="37"/>
    </location>
</feature>
<sequence>MDLAEDSPYTTMDGNAASAPAEKEMQHRSNSGGMMDGIMGKDRLDEDVSEERCSRSGCPSRFKKDGFNCKECQSQMYCSNVCAERHWPEHKLTCECLNYVLSIDMCFERYRNNRPGCIMSCPARATFEDFYQALSISLPCLEPIYRFYIFDRGQINAAISHYPRPEKIITRPGSSSSVLDYRPDLRPLLGDSQRICLIDVLCKHPYEQSQKIIHYICHNRRIQKTWQYMTLFIDRAPISPFLLMWSGAFRCIEDYGKGQNFMTLRLAYEASEPTQEQRELLSWYESIEASKATREGINQTLSRIRSFIRTVLFEVTKEMVEVQRKKSSSTTIKVHIVYNECEAQFNMGQWESTPNEIELRKEEQMARCVKDNTTEVTY</sequence>
<dbReference type="PROSITE" id="PS01360">
    <property type="entry name" value="ZF_MYND_1"/>
    <property type="match status" value="1"/>
</dbReference>
<dbReference type="AlphaFoldDB" id="A0A4Z1K079"/>
<protein>
    <recommendedName>
        <fullName evidence="6">MYND-type domain-containing protein</fullName>
    </recommendedName>
</protein>
<dbReference type="STRING" id="278938.A0A4Z1K079"/>
<evidence type="ECO:0000256" key="3">
    <source>
        <dbReference type="ARBA" id="ARBA00022833"/>
    </source>
</evidence>
<evidence type="ECO:0000259" key="6">
    <source>
        <dbReference type="PROSITE" id="PS50865"/>
    </source>
</evidence>
<dbReference type="PROSITE" id="PS50865">
    <property type="entry name" value="ZF_MYND_2"/>
    <property type="match status" value="1"/>
</dbReference>
<keyword evidence="2 4" id="KW-0863">Zinc-finger</keyword>
<comment type="caution">
    <text evidence="7">The sequence shown here is derived from an EMBL/GenBank/DDBJ whole genome shotgun (WGS) entry which is preliminary data.</text>
</comment>
<dbReference type="InterPro" id="IPR002893">
    <property type="entry name" value="Znf_MYND"/>
</dbReference>
<dbReference type="EMBL" id="PQXM01000111">
    <property type="protein sequence ID" value="TGO77350.1"/>
    <property type="molecule type" value="Genomic_DNA"/>
</dbReference>
<evidence type="ECO:0000256" key="1">
    <source>
        <dbReference type="ARBA" id="ARBA00022723"/>
    </source>
</evidence>
<dbReference type="Gene3D" id="6.10.140.2220">
    <property type="match status" value="1"/>
</dbReference>
<reference evidence="7 8" key="1">
    <citation type="submission" date="2017-12" db="EMBL/GenBank/DDBJ databases">
        <title>Comparative genomics of Botrytis spp.</title>
        <authorList>
            <person name="Valero-Jimenez C.A."/>
            <person name="Tapia P."/>
            <person name="Veloso J."/>
            <person name="Silva-Moreno E."/>
            <person name="Staats M."/>
            <person name="Valdes J.H."/>
            <person name="Van Kan J.A.L."/>
        </authorList>
    </citation>
    <scope>NUCLEOTIDE SEQUENCE [LARGE SCALE GENOMIC DNA]</scope>
    <source>
        <strain evidence="7 8">Be9601</strain>
    </source>
</reference>
<evidence type="ECO:0000256" key="4">
    <source>
        <dbReference type="PROSITE-ProRule" id="PRU00134"/>
    </source>
</evidence>
<evidence type="ECO:0000256" key="5">
    <source>
        <dbReference type="SAM" id="MobiDB-lite"/>
    </source>
</evidence>
<keyword evidence="1" id="KW-0479">Metal-binding</keyword>
<gene>
    <name evidence="7" type="ORF">BELL_0112g00180</name>
</gene>
<dbReference type="SUPFAM" id="SSF144232">
    <property type="entry name" value="HIT/MYND zinc finger-like"/>
    <property type="match status" value="1"/>
</dbReference>
<keyword evidence="8" id="KW-1185">Reference proteome</keyword>
<dbReference type="GO" id="GO:0008270">
    <property type="term" value="F:zinc ion binding"/>
    <property type="evidence" value="ECO:0007669"/>
    <property type="project" value="UniProtKB-KW"/>
</dbReference>
<organism evidence="7 8">
    <name type="scientific">Botrytis elliptica</name>
    <dbReference type="NCBI Taxonomy" id="278938"/>
    <lineage>
        <taxon>Eukaryota</taxon>
        <taxon>Fungi</taxon>
        <taxon>Dikarya</taxon>
        <taxon>Ascomycota</taxon>
        <taxon>Pezizomycotina</taxon>
        <taxon>Leotiomycetes</taxon>
        <taxon>Helotiales</taxon>
        <taxon>Sclerotiniaceae</taxon>
        <taxon>Botrytis</taxon>
    </lineage>
</organism>
<proteinExistence type="predicted"/>
<evidence type="ECO:0000313" key="7">
    <source>
        <dbReference type="EMBL" id="TGO77350.1"/>
    </source>
</evidence>
<accession>A0A4Z1K079</accession>